<feature type="compositionally biased region" description="Basic and acidic residues" evidence="6">
    <location>
        <begin position="994"/>
        <end position="1016"/>
    </location>
</feature>
<name>A0A8B6ES11_MYTGA</name>
<dbReference type="SUPFAM" id="SSF48726">
    <property type="entry name" value="Immunoglobulin"/>
    <property type="match status" value="3"/>
</dbReference>
<dbReference type="SUPFAM" id="SSF49265">
    <property type="entry name" value="Fibronectin type III"/>
    <property type="match status" value="1"/>
</dbReference>
<protein>
    <submittedName>
        <fullName evidence="10">Uncharacterized protein</fullName>
    </submittedName>
</protein>
<dbReference type="Gene3D" id="2.60.40.10">
    <property type="entry name" value="Immunoglobulins"/>
    <property type="match status" value="7"/>
</dbReference>
<evidence type="ECO:0000256" key="7">
    <source>
        <dbReference type="SAM" id="Phobius"/>
    </source>
</evidence>
<evidence type="ECO:0000256" key="5">
    <source>
        <dbReference type="ARBA" id="ARBA00023319"/>
    </source>
</evidence>
<reference evidence="10" key="1">
    <citation type="submission" date="2018-11" db="EMBL/GenBank/DDBJ databases">
        <authorList>
            <person name="Alioto T."/>
            <person name="Alioto T."/>
        </authorList>
    </citation>
    <scope>NUCLEOTIDE SEQUENCE</scope>
</reference>
<feature type="domain" description="Ig-like" evidence="8">
    <location>
        <begin position="391"/>
        <end position="481"/>
    </location>
</feature>
<keyword evidence="4" id="KW-0325">Glycoprotein</keyword>
<dbReference type="InterPro" id="IPR051275">
    <property type="entry name" value="Cell_adhesion_signaling"/>
</dbReference>
<dbReference type="InterPro" id="IPR036179">
    <property type="entry name" value="Ig-like_dom_sf"/>
</dbReference>
<comment type="subcellular location">
    <subcellularLocation>
        <location evidence="1">Membrane</location>
        <topology evidence="1">Single-pass type I membrane protein</topology>
    </subcellularLocation>
</comment>
<evidence type="ECO:0000256" key="6">
    <source>
        <dbReference type="SAM" id="MobiDB-lite"/>
    </source>
</evidence>
<evidence type="ECO:0000256" key="2">
    <source>
        <dbReference type="ARBA" id="ARBA00023136"/>
    </source>
</evidence>
<keyword evidence="11" id="KW-1185">Reference proteome</keyword>
<evidence type="ECO:0000259" key="9">
    <source>
        <dbReference type="PROSITE" id="PS50853"/>
    </source>
</evidence>
<evidence type="ECO:0000313" key="10">
    <source>
        <dbReference type="EMBL" id="VDI38056.1"/>
    </source>
</evidence>
<dbReference type="OrthoDB" id="6162863at2759"/>
<dbReference type="AlphaFoldDB" id="A0A8B6ES11"/>
<dbReference type="GO" id="GO:0005886">
    <property type="term" value="C:plasma membrane"/>
    <property type="evidence" value="ECO:0007669"/>
    <property type="project" value="TreeGrafter"/>
</dbReference>
<dbReference type="GO" id="GO:0098609">
    <property type="term" value="P:cell-cell adhesion"/>
    <property type="evidence" value="ECO:0007669"/>
    <property type="project" value="TreeGrafter"/>
</dbReference>
<evidence type="ECO:0000256" key="4">
    <source>
        <dbReference type="ARBA" id="ARBA00023180"/>
    </source>
</evidence>
<evidence type="ECO:0000256" key="3">
    <source>
        <dbReference type="ARBA" id="ARBA00023157"/>
    </source>
</evidence>
<dbReference type="GO" id="GO:0050839">
    <property type="term" value="F:cell adhesion molecule binding"/>
    <property type="evidence" value="ECO:0007669"/>
    <property type="project" value="TreeGrafter"/>
</dbReference>
<dbReference type="InterPro" id="IPR013783">
    <property type="entry name" value="Ig-like_fold"/>
</dbReference>
<keyword evidence="5" id="KW-0393">Immunoglobulin domain</keyword>
<evidence type="ECO:0000256" key="1">
    <source>
        <dbReference type="ARBA" id="ARBA00004479"/>
    </source>
</evidence>
<dbReference type="Proteomes" id="UP000596742">
    <property type="component" value="Unassembled WGS sequence"/>
</dbReference>
<sequence length="1022" mass="114850">KTFTADSDDNVVLSWTTSMTEQFNVMAPYRSNLIYSVQFDNVILPNFAEGKYLYDKTTNDVKALNITVIGVNKADAGIYRAEGSTNKIVDGCCLLIITSVPINTTLTLQPEHPFVGDNITLTCSSTIQRWPKGYGTSHLSYQFHGNTRGATDNNELQIQKLIKSDKGTSIKCQATDDLRKVSNMSNTVTLDPFYGPENVVVEPEIRYINVTEGTTLGPIHCIAKCNPECRYNWNQNISGNFEPVKNKFISKNNQSVHMHVPTITRNQAGTYRCRVDHPVVKGRSKIKDIIVNVQSPPTKPTITLRPNNPFVGDNISLTCKSTAQRWPGNIPAHLLYQFIGNNRGEFNNNRLIMNNLTKLDKGTNITCQATDDLGKVSKISKTVILDPYYGPENVVVKPAIRSLNVTEGSALGPIHCIANCNPECQYIWKQQMTGNFHPVKNEFISNNSVHVPTITRNQSGTYRCLVDHPEANNRTKIKNISVNVQYSPKITEIWLSSNNESSGLSTPITYNFNEEVIVKMTLRIESNPDPQILFNSSLLKFKIINIKINGYIDYISNLPSLKCEDSGNYQILARNGIPYADTRTVSLKIYCKPRNATAESGTIGTKVGTEESIVLNFISFPAPNVTWLRVTSFKWTILKERYDYKHKINSKIHIRTEEDFGVYGIKICNQFGCIVENITLKPQDKPETPKNFSVETATFRSLNISWIAGFNGGHEQTFSVHYKATDDFKWDKRNVQTSNIRTGSTVYYTLDQLKPDTSYQVTVVSKNIHGQRNASLEFKTEDMPEAPQYFSVGLVTDKSVILSWIAGFNGGHQKTFSVQFKTTDDDKWDVHTVHNDRTRMGSTVYYKLDQLKPDTRYQVMVLSRNIHGHRDTSLEFKTKVEYPGKSTSKTTSISTLSIVLACGYPVLFAVIIVLLVVINRRNKSSTGGSNPTNINSTTSDEYTVIQRGNPTFTEPYSTLQSPTESTALRADSIETDTYDECGIITDIEVNQTIDNRKSGNSKDEHESGKENTKERMYANMKI</sequence>
<keyword evidence="7" id="KW-1133">Transmembrane helix</keyword>
<evidence type="ECO:0000313" key="11">
    <source>
        <dbReference type="Proteomes" id="UP000596742"/>
    </source>
</evidence>
<dbReference type="InterPro" id="IPR003961">
    <property type="entry name" value="FN3_dom"/>
</dbReference>
<dbReference type="InterPro" id="IPR007110">
    <property type="entry name" value="Ig-like_dom"/>
</dbReference>
<dbReference type="GO" id="GO:0005911">
    <property type="term" value="C:cell-cell junction"/>
    <property type="evidence" value="ECO:0007669"/>
    <property type="project" value="TreeGrafter"/>
</dbReference>
<dbReference type="PROSITE" id="PS50853">
    <property type="entry name" value="FN3"/>
    <property type="match status" value="2"/>
</dbReference>
<evidence type="ECO:0000259" key="8">
    <source>
        <dbReference type="PROSITE" id="PS50835"/>
    </source>
</evidence>
<dbReference type="Pfam" id="PF13895">
    <property type="entry name" value="Ig_2"/>
    <property type="match status" value="1"/>
</dbReference>
<dbReference type="InterPro" id="IPR003599">
    <property type="entry name" value="Ig_sub"/>
</dbReference>
<keyword evidence="3" id="KW-1015">Disulfide bond</keyword>
<dbReference type="PANTHER" id="PTHR11640:SF31">
    <property type="entry name" value="IRREGULAR CHIASM C-ROUGHEST PROTEIN-RELATED"/>
    <property type="match status" value="1"/>
</dbReference>
<feature type="domain" description="Ig-like" evidence="8">
    <location>
        <begin position="203"/>
        <end position="290"/>
    </location>
</feature>
<gene>
    <name evidence="10" type="ORF">MGAL_10B048866</name>
</gene>
<keyword evidence="7" id="KW-0812">Transmembrane</keyword>
<dbReference type="PANTHER" id="PTHR11640">
    <property type="entry name" value="NEPHRIN"/>
    <property type="match status" value="1"/>
</dbReference>
<feature type="domain" description="Fibronectin type-III" evidence="9">
    <location>
        <begin position="787"/>
        <end position="883"/>
    </location>
</feature>
<proteinExistence type="predicted"/>
<feature type="region of interest" description="Disordered" evidence="6">
    <location>
        <begin position="992"/>
        <end position="1022"/>
    </location>
</feature>
<dbReference type="SMART" id="SM00409">
    <property type="entry name" value="IG"/>
    <property type="match status" value="4"/>
</dbReference>
<accession>A0A8B6ES11</accession>
<dbReference type="Pfam" id="PF00041">
    <property type="entry name" value="fn3"/>
    <property type="match status" value="2"/>
</dbReference>
<feature type="domain" description="Fibronectin type-III" evidence="9">
    <location>
        <begin position="688"/>
        <end position="786"/>
    </location>
</feature>
<feature type="transmembrane region" description="Helical" evidence="7">
    <location>
        <begin position="896"/>
        <end position="918"/>
    </location>
</feature>
<dbReference type="PROSITE" id="PS50835">
    <property type="entry name" value="IG_LIKE"/>
    <property type="match status" value="2"/>
</dbReference>
<organism evidence="10 11">
    <name type="scientific">Mytilus galloprovincialis</name>
    <name type="common">Mediterranean mussel</name>
    <dbReference type="NCBI Taxonomy" id="29158"/>
    <lineage>
        <taxon>Eukaryota</taxon>
        <taxon>Metazoa</taxon>
        <taxon>Spiralia</taxon>
        <taxon>Lophotrochozoa</taxon>
        <taxon>Mollusca</taxon>
        <taxon>Bivalvia</taxon>
        <taxon>Autobranchia</taxon>
        <taxon>Pteriomorphia</taxon>
        <taxon>Mytilida</taxon>
        <taxon>Mytiloidea</taxon>
        <taxon>Mytilidae</taxon>
        <taxon>Mytilinae</taxon>
        <taxon>Mytilus</taxon>
    </lineage>
</organism>
<comment type="caution">
    <text evidence="10">The sequence shown here is derived from an EMBL/GenBank/DDBJ whole genome shotgun (WGS) entry which is preliminary data.</text>
</comment>
<dbReference type="CDD" id="cd00063">
    <property type="entry name" value="FN3"/>
    <property type="match status" value="2"/>
</dbReference>
<dbReference type="EMBL" id="UYJE01005532">
    <property type="protein sequence ID" value="VDI38056.1"/>
    <property type="molecule type" value="Genomic_DNA"/>
</dbReference>
<dbReference type="InterPro" id="IPR036116">
    <property type="entry name" value="FN3_sf"/>
</dbReference>
<keyword evidence="2 7" id="KW-0472">Membrane</keyword>
<dbReference type="SMART" id="SM00060">
    <property type="entry name" value="FN3"/>
    <property type="match status" value="2"/>
</dbReference>
<feature type="non-terminal residue" evidence="10">
    <location>
        <position position="1"/>
    </location>
</feature>